<dbReference type="AlphaFoldDB" id="A0A2P6RRK6"/>
<dbReference type="EMBL" id="PDCK01000040">
    <property type="protein sequence ID" value="PRQ49068.1"/>
    <property type="molecule type" value="Genomic_DNA"/>
</dbReference>
<evidence type="ECO:0000313" key="2">
    <source>
        <dbReference type="Proteomes" id="UP000238479"/>
    </source>
</evidence>
<accession>A0A2P6RRK6</accession>
<dbReference type="Proteomes" id="UP000238479">
    <property type="component" value="Chromosome 2"/>
</dbReference>
<sequence>MEEDPRLGFEFLGAICSKLVTVASMLSSGDISDSYSSGLGSITDRLGFRSSHSLSNFLQCCDSIA</sequence>
<comment type="caution">
    <text evidence="1">The sequence shown here is derived from an EMBL/GenBank/DDBJ whole genome shotgun (WGS) entry which is preliminary data.</text>
</comment>
<keyword evidence="2" id="KW-1185">Reference proteome</keyword>
<proteinExistence type="predicted"/>
<organism evidence="1 2">
    <name type="scientific">Rosa chinensis</name>
    <name type="common">China rose</name>
    <dbReference type="NCBI Taxonomy" id="74649"/>
    <lineage>
        <taxon>Eukaryota</taxon>
        <taxon>Viridiplantae</taxon>
        <taxon>Streptophyta</taxon>
        <taxon>Embryophyta</taxon>
        <taxon>Tracheophyta</taxon>
        <taxon>Spermatophyta</taxon>
        <taxon>Magnoliopsida</taxon>
        <taxon>eudicotyledons</taxon>
        <taxon>Gunneridae</taxon>
        <taxon>Pentapetalae</taxon>
        <taxon>rosids</taxon>
        <taxon>fabids</taxon>
        <taxon>Rosales</taxon>
        <taxon>Rosaceae</taxon>
        <taxon>Rosoideae</taxon>
        <taxon>Rosoideae incertae sedis</taxon>
        <taxon>Rosa</taxon>
    </lineage>
</organism>
<evidence type="ECO:0000313" key="1">
    <source>
        <dbReference type="EMBL" id="PRQ49068.1"/>
    </source>
</evidence>
<name>A0A2P6RRK6_ROSCH</name>
<reference evidence="1 2" key="1">
    <citation type="journal article" date="2018" name="Nat. Genet.">
        <title>The Rosa genome provides new insights in the design of modern roses.</title>
        <authorList>
            <person name="Bendahmane M."/>
        </authorList>
    </citation>
    <scope>NUCLEOTIDE SEQUENCE [LARGE SCALE GENOMIC DNA]</scope>
    <source>
        <strain evidence="2">cv. Old Blush</strain>
    </source>
</reference>
<gene>
    <name evidence="1" type="ORF">RchiOBHm_Chr2g0117801</name>
</gene>
<protein>
    <submittedName>
        <fullName evidence="1">Uncharacterized protein</fullName>
    </submittedName>
</protein>
<dbReference type="Gramene" id="PRQ49068">
    <property type="protein sequence ID" value="PRQ49068"/>
    <property type="gene ID" value="RchiOBHm_Chr2g0117801"/>
</dbReference>